<dbReference type="EMBL" id="CM020619">
    <property type="protein sequence ID" value="KAK1866794.1"/>
    <property type="molecule type" value="Genomic_DNA"/>
</dbReference>
<name>A0ACC3C926_PYRYE</name>
<protein>
    <submittedName>
        <fullName evidence="1">Uncharacterized protein</fullName>
    </submittedName>
</protein>
<reference evidence="1" key="1">
    <citation type="submission" date="2019-11" db="EMBL/GenBank/DDBJ databases">
        <title>Nori genome reveals adaptations in red seaweeds to the harsh intertidal environment.</title>
        <authorList>
            <person name="Wang D."/>
            <person name="Mao Y."/>
        </authorList>
    </citation>
    <scope>NUCLEOTIDE SEQUENCE</scope>
    <source>
        <tissue evidence="1">Gametophyte</tissue>
    </source>
</reference>
<comment type="caution">
    <text evidence="1">The sequence shown here is derived from an EMBL/GenBank/DDBJ whole genome shotgun (WGS) entry which is preliminary data.</text>
</comment>
<keyword evidence="2" id="KW-1185">Reference proteome</keyword>
<accession>A0ACC3C926</accession>
<sequence>MATTTTSPPLAAVSSSDTAVAAATTATAAASPSSTRVLLLVGLPGSGKTTFASRLVAAGGWVRVSQDDVGGSRPAVERRFKAALESGEGVVVDRCNCSVQQRRWFIETARSAGASVGTVLFASPVSTCISRVNQRTDHPTLPPSASVAGIVRSFVADFEPPTAKEGVTFGRVVRTDDDTSRVLGEIF</sequence>
<gene>
    <name evidence="1" type="ORF">I4F81_009307</name>
</gene>
<dbReference type="Proteomes" id="UP000798662">
    <property type="component" value="Chromosome 2"/>
</dbReference>
<proteinExistence type="predicted"/>
<evidence type="ECO:0000313" key="2">
    <source>
        <dbReference type="Proteomes" id="UP000798662"/>
    </source>
</evidence>
<organism evidence="1 2">
    <name type="scientific">Pyropia yezoensis</name>
    <name type="common">Susabi-nori</name>
    <name type="synonym">Porphyra yezoensis</name>
    <dbReference type="NCBI Taxonomy" id="2788"/>
    <lineage>
        <taxon>Eukaryota</taxon>
        <taxon>Rhodophyta</taxon>
        <taxon>Bangiophyceae</taxon>
        <taxon>Bangiales</taxon>
        <taxon>Bangiaceae</taxon>
        <taxon>Pyropia</taxon>
    </lineage>
</organism>
<evidence type="ECO:0000313" key="1">
    <source>
        <dbReference type="EMBL" id="KAK1866794.1"/>
    </source>
</evidence>